<evidence type="ECO:0000313" key="1">
    <source>
        <dbReference type="EMBL" id="KAI0306918.1"/>
    </source>
</evidence>
<proteinExistence type="predicted"/>
<dbReference type="EMBL" id="WTXG01000002">
    <property type="protein sequence ID" value="KAI0306918.1"/>
    <property type="molecule type" value="Genomic_DNA"/>
</dbReference>
<keyword evidence="2" id="KW-1185">Reference proteome</keyword>
<protein>
    <submittedName>
        <fullName evidence="1">Uncharacterized protein</fullName>
    </submittedName>
</protein>
<sequence length="58" mass="6809">MLELSVRREQHDQLRAMITETRESLAHLRGETQRMQAVHVGGDQRVRDRIQELVASNR</sequence>
<dbReference type="Proteomes" id="UP001203297">
    <property type="component" value="Unassembled WGS sequence"/>
</dbReference>
<evidence type="ECO:0000313" key="2">
    <source>
        <dbReference type="Proteomes" id="UP001203297"/>
    </source>
</evidence>
<organism evidence="1 2">
    <name type="scientific">Multifurca ochricompacta</name>
    <dbReference type="NCBI Taxonomy" id="376703"/>
    <lineage>
        <taxon>Eukaryota</taxon>
        <taxon>Fungi</taxon>
        <taxon>Dikarya</taxon>
        <taxon>Basidiomycota</taxon>
        <taxon>Agaricomycotina</taxon>
        <taxon>Agaricomycetes</taxon>
        <taxon>Russulales</taxon>
        <taxon>Russulaceae</taxon>
        <taxon>Multifurca</taxon>
    </lineage>
</organism>
<comment type="caution">
    <text evidence="1">The sequence shown here is derived from an EMBL/GenBank/DDBJ whole genome shotgun (WGS) entry which is preliminary data.</text>
</comment>
<name>A0AAD4MB56_9AGAM</name>
<reference evidence="1" key="1">
    <citation type="journal article" date="2022" name="New Phytol.">
        <title>Evolutionary transition to the ectomycorrhizal habit in the genomes of a hyperdiverse lineage of mushroom-forming fungi.</title>
        <authorList>
            <person name="Looney B."/>
            <person name="Miyauchi S."/>
            <person name="Morin E."/>
            <person name="Drula E."/>
            <person name="Courty P.E."/>
            <person name="Kohler A."/>
            <person name="Kuo A."/>
            <person name="LaButti K."/>
            <person name="Pangilinan J."/>
            <person name="Lipzen A."/>
            <person name="Riley R."/>
            <person name="Andreopoulos W."/>
            <person name="He G."/>
            <person name="Johnson J."/>
            <person name="Nolan M."/>
            <person name="Tritt A."/>
            <person name="Barry K.W."/>
            <person name="Grigoriev I.V."/>
            <person name="Nagy L.G."/>
            <person name="Hibbett D."/>
            <person name="Henrissat B."/>
            <person name="Matheny P.B."/>
            <person name="Labbe J."/>
            <person name="Martin F.M."/>
        </authorList>
    </citation>
    <scope>NUCLEOTIDE SEQUENCE</scope>
    <source>
        <strain evidence="1">BPL690</strain>
    </source>
</reference>
<gene>
    <name evidence="1" type="ORF">B0F90DRAFT_1683517</name>
</gene>
<dbReference type="AlphaFoldDB" id="A0AAD4MB56"/>
<accession>A0AAD4MB56</accession>